<protein>
    <submittedName>
        <fullName evidence="1">Uncharacterized protein</fullName>
    </submittedName>
</protein>
<sequence>MNFSKQENDLSYLKYCVLRLLPSVDLYLKKSPKRLLSDIATILSLLQIALRGHDFTEIVLAWSSLFIAVAGYEIAYCGKEASYTWRDGSLEAFFDEYIPRMLKTLNAEREKRL</sequence>
<accession>W6MKG3</accession>
<dbReference type="EMBL" id="HG793125">
    <property type="protein sequence ID" value="CDK25182.1"/>
    <property type="molecule type" value="Genomic_DNA"/>
</dbReference>
<dbReference type="RefSeq" id="XP_022457194.1">
    <property type="nucleotide sequence ID" value="XM_022605757.1"/>
</dbReference>
<proteinExistence type="predicted"/>
<reference evidence="1" key="1">
    <citation type="submission" date="2013-12" db="EMBL/GenBank/DDBJ databases">
        <authorList>
            <person name="Genoscope - CEA"/>
        </authorList>
    </citation>
    <scope>NUCLEOTIDE SEQUENCE</scope>
    <source>
        <strain evidence="1">CBS 1993</strain>
    </source>
</reference>
<dbReference type="HOGENOM" id="CLU_2133873_0_0_1"/>
<dbReference type="GeneID" id="34518582"/>
<evidence type="ECO:0000313" key="2">
    <source>
        <dbReference type="Proteomes" id="UP000019384"/>
    </source>
</evidence>
<gene>
    <name evidence="1" type="ORF">KUCA_T00001149001</name>
</gene>
<name>W6MKG3_9ASCO</name>
<dbReference type="Proteomes" id="UP000019384">
    <property type="component" value="Unassembled WGS sequence"/>
</dbReference>
<reference evidence="1" key="2">
    <citation type="submission" date="2014-02" db="EMBL/GenBank/DDBJ databases">
        <title>Complete DNA sequence of /Kuraishia capsulata/ illustrates novel genomic features among budding yeasts (/Saccharomycotina/).</title>
        <authorList>
            <person name="Morales L."/>
            <person name="Noel B."/>
            <person name="Porcel B."/>
            <person name="Marcet-Houben M."/>
            <person name="Hullo M-F."/>
            <person name="Sacerdot C."/>
            <person name="Tekaia F."/>
            <person name="Leh-Louis V."/>
            <person name="Despons L."/>
            <person name="Khanna V."/>
            <person name="Aury J-M."/>
            <person name="Barbe V."/>
            <person name="Couloux A."/>
            <person name="Labadie K."/>
            <person name="Pelletier E."/>
            <person name="Souciet J-L."/>
            <person name="Boekhout T."/>
            <person name="Gabaldon T."/>
            <person name="Wincker P."/>
            <person name="Dujon B."/>
        </authorList>
    </citation>
    <scope>NUCLEOTIDE SEQUENCE</scope>
    <source>
        <strain evidence="1">CBS 1993</strain>
    </source>
</reference>
<keyword evidence="2" id="KW-1185">Reference proteome</keyword>
<organism evidence="1 2">
    <name type="scientific">Kuraishia capsulata CBS 1993</name>
    <dbReference type="NCBI Taxonomy" id="1382522"/>
    <lineage>
        <taxon>Eukaryota</taxon>
        <taxon>Fungi</taxon>
        <taxon>Dikarya</taxon>
        <taxon>Ascomycota</taxon>
        <taxon>Saccharomycotina</taxon>
        <taxon>Pichiomycetes</taxon>
        <taxon>Pichiales</taxon>
        <taxon>Pichiaceae</taxon>
        <taxon>Kuraishia</taxon>
    </lineage>
</organism>
<dbReference type="AlphaFoldDB" id="W6MKG3"/>
<evidence type="ECO:0000313" key="1">
    <source>
        <dbReference type="EMBL" id="CDK25182.1"/>
    </source>
</evidence>